<organism evidence="3 4">
    <name type="scientific">Symbiochloris irregularis</name>
    <dbReference type="NCBI Taxonomy" id="706552"/>
    <lineage>
        <taxon>Eukaryota</taxon>
        <taxon>Viridiplantae</taxon>
        <taxon>Chlorophyta</taxon>
        <taxon>core chlorophytes</taxon>
        <taxon>Trebouxiophyceae</taxon>
        <taxon>Trebouxiales</taxon>
        <taxon>Trebouxiaceae</taxon>
        <taxon>Symbiochloris</taxon>
    </lineage>
</organism>
<feature type="transmembrane region" description="Helical" evidence="2">
    <location>
        <begin position="383"/>
        <end position="403"/>
    </location>
</feature>
<reference evidence="3 4" key="1">
    <citation type="journal article" date="2024" name="Nat. Commun.">
        <title>Phylogenomics reveals the evolutionary origins of lichenization in chlorophyte algae.</title>
        <authorList>
            <person name="Puginier C."/>
            <person name="Libourel C."/>
            <person name="Otte J."/>
            <person name="Skaloud P."/>
            <person name="Haon M."/>
            <person name="Grisel S."/>
            <person name="Petersen M."/>
            <person name="Berrin J.G."/>
            <person name="Delaux P.M."/>
            <person name="Dal Grande F."/>
            <person name="Keller J."/>
        </authorList>
    </citation>
    <scope>NUCLEOTIDE SEQUENCE [LARGE SCALE GENOMIC DNA]</scope>
    <source>
        <strain evidence="3 4">SAG 2036</strain>
    </source>
</reference>
<dbReference type="CDD" id="cd02537">
    <property type="entry name" value="GT8_Glycogenin"/>
    <property type="match status" value="1"/>
</dbReference>
<evidence type="ECO:0000256" key="2">
    <source>
        <dbReference type="SAM" id="Phobius"/>
    </source>
</evidence>
<dbReference type="EMBL" id="JALJOQ010000005">
    <property type="protein sequence ID" value="KAK9813431.1"/>
    <property type="molecule type" value="Genomic_DNA"/>
</dbReference>
<dbReference type="InterPro" id="IPR029044">
    <property type="entry name" value="Nucleotide-diphossugar_trans"/>
</dbReference>
<accession>A0AAW1PIS2</accession>
<keyword evidence="4" id="KW-1185">Reference proteome</keyword>
<gene>
    <name evidence="3" type="ORF">WJX73_008648</name>
</gene>
<dbReference type="SUPFAM" id="SSF53448">
    <property type="entry name" value="Nucleotide-diphospho-sugar transferases"/>
    <property type="match status" value="1"/>
</dbReference>
<evidence type="ECO:0000256" key="1">
    <source>
        <dbReference type="RuleBase" id="RU362027"/>
    </source>
</evidence>
<comment type="similarity">
    <text evidence="1">Belongs to the glycosyltransferase 8 family.</text>
</comment>
<dbReference type="Gene3D" id="3.90.550.10">
    <property type="entry name" value="Spore Coat Polysaccharide Biosynthesis Protein SpsA, Chain A"/>
    <property type="match status" value="1"/>
</dbReference>
<dbReference type="InterPro" id="IPR050587">
    <property type="entry name" value="GNT1/Glycosyltrans_8"/>
</dbReference>
<dbReference type="GO" id="GO:0016757">
    <property type="term" value="F:glycosyltransferase activity"/>
    <property type="evidence" value="ECO:0007669"/>
    <property type="project" value="InterPro"/>
</dbReference>
<dbReference type="InterPro" id="IPR002495">
    <property type="entry name" value="Glyco_trans_8"/>
</dbReference>
<dbReference type="Pfam" id="PF01501">
    <property type="entry name" value="Glyco_transf_8"/>
    <property type="match status" value="1"/>
</dbReference>
<dbReference type="AlphaFoldDB" id="A0AAW1PIS2"/>
<proteinExistence type="inferred from homology"/>
<evidence type="ECO:0000313" key="3">
    <source>
        <dbReference type="EMBL" id="KAK9813431.1"/>
    </source>
</evidence>
<protein>
    <recommendedName>
        <fullName evidence="1">Hexosyltransferase</fullName>
        <ecNumber evidence="1">2.4.1.-</ecNumber>
    </recommendedName>
</protein>
<keyword evidence="2" id="KW-0472">Membrane</keyword>
<dbReference type="PANTHER" id="PTHR11183">
    <property type="entry name" value="GLYCOGENIN SUBFAMILY MEMBER"/>
    <property type="match status" value="1"/>
</dbReference>
<comment type="caution">
    <text evidence="3">The sequence shown here is derived from an EMBL/GenBank/DDBJ whole genome shotgun (WGS) entry which is preliminary data.</text>
</comment>
<dbReference type="Proteomes" id="UP001465755">
    <property type="component" value="Unassembled WGS sequence"/>
</dbReference>
<feature type="transmembrane region" description="Helical" evidence="2">
    <location>
        <begin position="409"/>
        <end position="430"/>
    </location>
</feature>
<keyword evidence="2" id="KW-1133">Transmembrane helix</keyword>
<feature type="transmembrane region" description="Helical" evidence="2">
    <location>
        <begin position="330"/>
        <end position="348"/>
    </location>
</feature>
<keyword evidence="2" id="KW-0812">Transmembrane</keyword>
<name>A0AAW1PIS2_9CHLO</name>
<sequence length="439" mass="47482">MKSGTRNDTVNFKPGPSLRRSVAVAFILASAGRTGGTQAAAQTTKLAVEDGAFATLLYQEEFVVGARVLAYSLKATGTDRDLVLLCTENISKQAQAALTSDGWDVRIVRPIANPGQWTSQSGGRKGKSFPSKFWAVYTKLYLFNMTEYRKVVFLDADTLVLQDLEGLFACPGLCAVTRHAEKVNTGVLVITPSNKLYQELVTAAPVTSSYTGGDQGFLNSFFPAFAAAPMFDPETTAASAIGEPSSLHRLPTACNADLGLYMIGGHSWTIPRSSIRVMHFTLGPIKPWQWWAAWIADECATWQYTRSQLHLRDVSRGITYGKGTRTLAKWVLFPTPVALAGLAMFFRVRTAKRSTKRDRVPVLGSIDAAGGHAQSKRPGGIQAIAAGFLAVCMGLAVSIAIIPVGLPAIWGWVLTYEWTLLGVLGCAFAVDENLEDFMS</sequence>
<dbReference type="EC" id="2.4.1.-" evidence="1"/>
<evidence type="ECO:0000313" key="4">
    <source>
        <dbReference type="Proteomes" id="UP001465755"/>
    </source>
</evidence>